<reference evidence="1 2" key="1">
    <citation type="submission" date="2016-10" db="EMBL/GenBank/DDBJ databases">
        <authorList>
            <person name="de Groot N.N."/>
        </authorList>
    </citation>
    <scope>NUCLEOTIDE SEQUENCE [LARGE SCALE GENOMIC DNA]</scope>
    <source>
        <strain evidence="1 2">DSM 44637</strain>
    </source>
</reference>
<protein>
    <submittedName>
        <fullName evidence="1">1,2-dihydroxy-3-keto-5-methylthiopentene dioxygenase</fullName>
    </submittedName>
</protein>
<organism evidence="1 2">
    <name type="scientific">Amycolatopsis rubida</name>
    <dbReference type="NCBI Taxonomy" id="112413"/>
    <lineage>
        <taxon>Bacteria</taxon>
        <taxon>Bacillati</taxon>
        <taxon>Actinomycetota</taxon>
        <taxon>Actinomycetes</taxon>
        <taxon>Pseudonocardiales</taxon>
        <taxon>Pseudonocardiaceae</taxon>
        <taxon>Amycolatopsis</taxon>
    </lineage>
</organism>
<dbReference type="STRING" id="112413.SAMN05421854_105317"/>
<keyword evidence="1" id="KW-0223">Dioxygenase</keyword>
<keyword evidence="1" id="KW-0560">Oxidoreductase</keyword>
<accession>A0A1I5QGP6</accession>
<dbReference type="GO" id="GO:0051213">
    <property type="term" value="F:dioxygenase activity"/>
    <property type="evidence" value="ECO:0007669"/>
    <property type="project" value="UniProtKB-KW"/>
</dbReference>
<name>A0A1I5QGP6_9PSEU</name>
<dbReference type="Proteomes" id="UP000199137">
    <property type="component" value="Unassembled WGS sequence"/>
</dbReference>
<gene>
    <name evidence="1" type="ORF">SAMN05421854_105317</name>
</gene>
<sequence length="117" mass="12419">MTLLTVWPDDRPGHVLLRTEDTGAIVAELGRVGAGFARWPVVDDGSDGDLLARYQELIDSLVGGAGDYAADVVAGEPSLAERSGGGVEDRFFVRGPRFGICMRGARCTRCCASRGMC</sequence>
<proteinExistence type="predicted"/>
<dbReference type="EMBL" id="FOWC01000005">
    <property type="protein sequence ID" value="SFP45479.1"/>
    <property type="molecule type" value="Genomic_DNA"/>
</dbReference>
<evidence type="ECO:0000313" key="2">
    <source>
        <dbReference type="Proteomes" id="UP000199137"/>
    </source>
</evidence>
<dbReference type="AlphaFoldDB" id="A0A1I5QGP6"/>
<evidence type="ECO:0000313" key="1">
    <source>
        <dbReference type="EMBL" id="SFP45479.1"/>
    </source>
</evidence>